<dbReference type="CDD" id="cd11030">
    <property type="entry name" value="CYP105-like"/>
    <property type="match status" value="1"/>
</dbReference>
<comment type="similarity">
    <text evidence="1 7">Belongs to the cytochrome P450 family.</text>
</comment>
<proteinExistence type="inferred from homology"/>
<dbReference type="RefSeq" id="WP_113984843.1">
    <property type="nucleotide sequence ID" value="NZ_QMEY01000020.1"/>
</dbReference>
<dbReference type="EMBL" id="QMEY01000020">
    <property type="protein sequence ID" value="RBQ15923.1"/>
    <property type="molecule type" value="Genomic_DNA"/>
</dbReference>
<dbReference type="InterPro" id="IPR002397">
    <property type="entry name" value="Cyt_P450_B"/>
</dbReference>
<reference evidence="8 9" key="1">
    <citation type="submission" date="2018-06" db="EMBL/GenBank/DDBJ databases">
        <title>Sphaerisporangium craniellae sp. nov., isolated from a marine sponge in the South China Sea.</title>
        <authorList>
            <person name="Li L."/>
        </authorList>
    </citation>
    <scope>NUCLEOTIDE SEQUENCE [LARGE SCALE GENOMIC DNA]</scope>
    <source>
        <strain evidence="8 9">LHW63015</strain>
    </source>
</reference>
<dbReference type="OrthoDB" id="3664945at2"/>
<evidence type="ECO:0000256" key="5">
    <source>
        <dbReference type="ARBA" id="ARBA00023004"/>
    </source>
</evidence>
<gene>
    <name evidence="8" type="ORF">DP939_33515</name>
</gene>
<keyword evidence="5 7" id="KW-0408">Iron</keyword>
<evidence type="ECO:0000256" key="2">
    <source>
        <dbReference type="ARBA" id="ARBA00022617"/>
    </source>
</evidence>
<dbReference type="PRINTS" id="PR00385">
    <property type="entry name" value="P450"/>
</dbReference>
<dbReference type="InterPro" id="IPR036396">
    <property type="entry name" value="Cyt_P450_sf"/>
</dbReference>
<dbReference type="GO" id="GO:0016705">
    <property type="term" value="F:oxidoreductase activity, acting on paired donors, with incorporation or reduction of molecular oxygen"/>
    <property type="evidence" value="ECO:0007669"/>
    <property type="project" value="InterPro"/>
</dbReference>
<dbReference type="InterPro" id="IPR017972">
    <property type="entry name" value="Cyt_P450_CS"/>
</dbReference>
<keyword evidence="6 7" id="KW-0503">Monooxygenase</keyword>
<dbReference type="PRINTS" id="PR00359">
    <property type="entry name" value="BP450"/>
</dbReference>
<dbReference type="Gene3D" id="1.10.630.10">
    <property type="entry name" value="Cytochrome P450"/>
    <property type="match status" value="1"/>
</dbReference>
<evidence type="ECO:0000256" key="4">
    <source>
        <dbReference type="ARBA" id="ARBA00023002"/>
    </source>
</evidence>
<organism evidence="8 9">
    <name type="scientific">Spongiactinospora rosea</name>
    <dbReference type="NCBI Taxonomy" id="2248750"/>
    <lineage>
        <taxon>Bacteria</taxon>
        <taxon>Bacillati</taxon>
        <taxon>Actinomycetota</taxon>
        <taxon>Actinomycetes</taxon>
        <taxon>Streptosporangiales</taxon>
        <taxon>Streptosporangiaceae</taxon>
        <taxon>Spongiactinospora</taxon>
    </lineage>
</organism>
<dbReference type="GO" id="GO:0004497">
    <property type="term" value="F:monooxygenase activity"/>
    <property type="evidence" value="ECO:0007669"/>
    <property type="project" value="UniProtKB-KW"/>
</dbReference>
<protein>
    <submittedName>
        <fullName evidence="8">Cytochrome P450</fullName>
    </submittedName>
</protein>
<evidence type="ECO:0000313" key="8">
    <source>
        <dbReference type="EMBL" id="RBQ15923.1"/>
    </source>
</evidence>
<dbReference type="AlphaFoldDB" id="A0A366LQW4"/>
<accession>A0A366LQW4</accession>
<evidence type="ECO:0000256" key="7">
    <source>
        <dbReference type="RuleBase" id="RU000461"/>
    </source>
</evidence>
<evidence type="ECO:0000256" key="1">
    <source>
        <dbReference type="ARBA" id="ARBA00010617"/>
    </source>
</evidence>
<evidence type="ECO:0000256" key="6">
    <source>
        <dbReference type="ARBA" id="ARBA00023033"/>
    </source>
</evidence>
<keyword evidence="2 7" id="KW-0349">Heme</keyword>
<dbReference type="PANTHER" id="PTHR46696:SF1">
    <property type="entry name" value="CYTOCHROME P450 YJIB-RELATED"/>
    <property type="match status" value="1"/>
</dbReference>
<dbReference type="PANTHER" id="PTHR46696">
    <property type="entry name" value="P450, PUTATIVE (EUROFUNG)-RELATED"/>
    <property type="match status" value="1"/>
</dbReference>
<name>A0A366LQW4_9ACTN</name>
<sequence>MLEYIPAAKLALARDPGRPFDPPGELTRMRNERPLERSALVDGFPIWVVSDRARVRAILADPRFSIRYDVLHLPGGGTMPPAHPGDLTGLDAPEHTRYRRLLTGEFTVRRMRRLTTRIEAVTEECLAEMERIGPPADLVQTFARPIPALMICELLGVPYAERERFEADAILLTGGDPDIETINAAGAALYEYLSGLVAAKRANPADDLLSGLTKSDLTDDELTTIGLVLLGAGLDTTANMLSLGTFALLQHPAQLAALRADPSIAGSAVEELLRYLSVVPFMTRTALEDVEIDGQVIKAGESALLMISTANRDPGYFPDPDVLDLRRPAGGHNSFGHGIHQCLGQQLARVVMQAAFPALVTRFPGLRPAVPPEEVPLRHNAVIFGVERLPVEW</sequence>
<evidence type="ECO:0000313" key="9">
    <source>
        <dbReference type="Proteomes" id="UP000253303"/>
    </source>
</evidence>
<dbReference type="FunFam" id="1.10.630.10:FF:000018">
    <property type="entry name" value="Cytochrome P450 monooxygenase"/>
    <property type="match status" value="1"/>
</dbReference>
<keyword evidence="4 7" id="KW-0560">Oxidoreductase</keyword>
<dbReference type="SUPFAM" id="SSF48264">
    <property type="entry name" value="Cytochrome P450"/>
    <property type="match status" value="1"/>
</dbReference>
<dbReference type="GO" id="GO:0005506">
    <property type="term" value="F:iron ion binding"/>
    <property type="evidence" value="ECO:0007669"/>
    <property type="project" value="InterPro"/>
</dbReference>
<dbReference type="Pfam" id="PF00067">
    <property type="entry name" value="p450"/>
    <property type="match status" value="1"/>
</dbReference>
<keyword evidence="9" id="KW-1185">Reference proteome</keyword>
<dbReference type="Proteomes" id="UP000253303">
    <property type="component" value="Unassembled WGS sequence"/>
</dbReference>
<keyword evidence="3 7" id="KW-0479">Metal-binding</keyword>
<dbReference type="GO" id="GO:0020037">
    <property type="term" value="F:heme binding"/>
    <property type="evidence" value="ECO:0007669"/>
    <property type="project" value="InterPro"/>
</dbReference>
<dbReference type="InterPro" id="IPR001128">
    <property type="entry name" value="Cyt_P450"/>
</dbReference>
<evidence type="ECO:0000256" key="3">
    <source>
        <dbReference type="ARBA" id="ARBA00022723"/>
    </source>
</evidence>
<comment type="caution">
    <text evidence="8">The sequence shown here is derived from an EMBL/GenBank/DDBJ whole genome shotgun (WGS) entry which is preliminary data.</text>
</comment>
<dbReference type="PROSITE" id="PS00086">
    <property type="entry name" value="CYTOCHROME_P450"/>
    <property type="match status" value="1"/>
</dbReference>